<organism evidence="1 2">
    <name type="scientific">Schaedlerella arabinosiphila</name>
    <dbReference type="NCBI Taxonomy" id="2044587"/>
    <lineage>
        <taxon>Bacteria</taxon>
        <taxon>Bacillati</taxon>
        <taxon>Bacillota</taxon>
        <taxon>Clostridia</taxon>
        <taxon>Lachnospirales</taxon>
        <taxon>Lachnospiraceae</taxon>
        <taxon>Schaedlerella</taxon>
    </lineage>
</organism>
<dbReference type="Proteomes" id="UP000474104">
    <property type="component" value="Unassembled WGS sequence"/>
</dbReference>
<dbReference type="EMBL" id="VIRB01000045">
    <property type="protein sequence ID" value="NDO68411.1"/>
    <property type="molecule type" value="Genomic_DNA"/>
</dbReference>
<evidence type="ECO:0000313" key="2">
    <source>
        <dbReference type="Proteomes" id="UP000474104"/>
    </source>
</evidence>
<name>A0A9X5H6P4_9FIRM</name>
<accession>A0A9X5H6P4</accession>
<protein>
    <submittedName>
        <fullName evidence="1">Uncharacterized protein</fullName>
    </submittedName>
</protein>
<proteinExistence type="predicted"/>
<reference evidence="1 2" key="1">
    <citation type="submission" date="2019-07" db="EMBL/GenBank/DDBJ databases">
        <title>Draft genome sequences of 15 bacterial species constituting the stable defined intestinal microbiota of the GM15 gnotobiotic mouse model.</title>
        <authorList>
            <person name="Elie C."/>
            <person name="Mathieu A."/>
            <person name="Saliou A."/>
            <person name="Darnaud M."/>
            <person name="Leulier F."/>
            <person name="Tamellini A."/>
        </authorList>
    </citation>
    <scope>NUCLEOTIDE SEQUENCE [LARGE SCALE GENOMIC DNA]</scope>
    <source>
        <strain evidence="2">ASF 502</strain>
    </source>
</reference>
<sequence length="161" mass="18499">MILKDSSIEFFQNKQRQLPMEYNLNSIFSLLTFNRFLFPSSKKNAYEKETHEGQDLTSQETLGIPEELSGFFQGALLRLSVRIEIKPFLVRHFHCRSLCDRDPPRTAVPFNKVKRSAILMNDLFRICEGAVAGLHPGIQFSLFQPVKCSSIDFFDGLKLPL</sequence>
<comment type="caution">
    <text evidence="1">The sequence shown here is derived from an EMBL/GenBank/DDBJ whole genome shotgun (WGS) entry which is preliminary data.</text>
</comment>
<gene>
    <name evidence="1" type="ORF">FMM80_06790</name>
</gene>
<evidence type="ECO:0000313" key="1">
    <source>
        <dbReference type="EMBL" id="NDO68411.1"/>
    </source>
</evidence>
<dbReference type="AlphaFoldDB" id="A0A9X5H6P4"/>